<dbReference type="EMBL" id="SRYR01000001">
    <property type="protein sequence ID" value="TGY43792.1"/>
    <property type="molecule type" value="Genomic_DNA"/>
</dbReference>
<proteinExistence type="predicted"/>
<gene>
    <name evidence="2" type="ORF">E5347_02965</name>
</gene>
<evidence type="ECO:0000259" key="1">
    <source>
        <dbReference type="Pfam" id="PF02120"/>
    </source>
</evidence>
<evidence type="ECO:0000313" key="2">
    <source>
        <dbReference type="EMBL" id="TGY43792.1"/>
    </source>
</evidence>
<feature type="domain" description="Flagellar hook-length control protein-like C-terminal" evidence="1">
    <location>
        <begin position="390"/>
        <end position="469"/>
    </location>
</feature>
<keyword evidence="2" id="KW-0969">Cilium</keyword>
<dbReference type="Pfam" id="PF02120">
    <property type="entry name" value="Flg_hook"/>
    <property type="match status" value="1"/>
</dbReference>
<dbReference type="CDD" id="cd17470">
    <property type="entry name" value="T3SS_Flik_C"/>
    <property type="match status" value="1"/>
</dbReference>
<dbReference type="Proteomes" id="UP000306888">
    <property type="component" value="Unassembled WGS sequence"/>
</dbReference>
<sequence length="517" mass="58071">MVDINGLKVFTNNMDDFKSSDNSFKSDKKNIKNKSFSNYLKSNLTSKDIKEKSIYQEAKYTDKKIVTNDESNLTEVADKTIKEASSVSKDELASKIVDEIDSLSNNTEIDSTETTKIMVLLLALLNKLNDGNNNEATKVNESNIVESIDLFKSENPLDLLNSTSDKILSNDLLSLVNDDEENKSFKDNLLEIKDILQKLIKTEEDLKLSGINLELLDNKSLDLIKEDLAKEVKSLIDSIPEDTKANIITSIEKSLGSNVTDSNIKEIFNSLVHKAVEKDNSLENVSEVDTKINNMDSTKEVNTVDKLGAENSDELNKETFSNNTNTTNKEDISKKEEEVLMKFLDDDSSITSTKNLNYYNKLNGLPTSTDEVKMPVTVNKETLGMDIIKNVKFMMKDAISELKVKVYPKELGEMTIKILSEEGIMKAEIKATSKETYNLLNSNLNEIKKLLENQNIKIQEVNIGLYNEDTTFFSGEDTSQNQDFKSKTTQKVSGISTGDEEEIIEELILDNNLNILA</sequence>
<dbReference type="OrthoDB" id="1934566at2"/>
<keyword evidence="2" id="KW-0966">Cell projection</keyword>
<name>A0A4S2DPP6_9CLOT</name>
<protein>
    <submittedName>
        <fullName evidence="2">Flagellar hook-length control protein FliK</fullName>
    </submittedName>
</protein>
<reference evidence="2 3" key="1">
    <citation type="submission" date="2019-04" db="EMBL/GenBank/DDBJ databases">
        <title>Microbes associate with the intestines of laboratory mice.</title>
        <authorList>
            <person name="Navarre W."/>
            <person name="Wong E."/>
            <person name="Huang K."/>
            <person name="Tropini C."/>
            <person name="Ng K."/>
            <person name="Yu B."/>
        </authorList>
    </citation>
    <scope>NUCLEOTIDE SEQUENCE [LARGE SCALE GENOMIC DNA]</scope>
    <source>
        <strain evidence="2 3">NM50_B9-20</strain>
    </source>
</reference>
<organism evidence="2 3">
    <name type="scientific">Clostridium sartagoforme</name>
    <dbReference type="NCBI Taxonomy" id="84031"/>
    <lineage>
        <taxon>Bacteria</taxon>
        <taxon>Bacillati</taxon>
        <taxon>Bacillota</taxon>
        <taxon>Clostridia</taxon>
        <taxon>Eubacteriales</taxon>
        <taxon>Clostridiaceae</taxon>
        <taxon>Clostridium</taxon>
    </lineage>
</organism>
<accession>A0A4S2DPP6</accession>
<evidence type="ECO:0000313" key="3">
    <source>
        <dbReference type="Proteomes" id="UP000306888"/>
    </source>
</evidence>
<dbReference type="AlphaFoldDB" id="A0A4S2DPP6"/>
<dbReference type="RefSeq" id="WP_136004480.1">
    <property type="nucleotide sequence ID" value="NZ_SRYR01000001.1"/>
</dbReference>
<dbReference type="InterPro" id="IPR021136">
    <property type="entry name" value="Flagellar_hook_control-like_C"/>
</dbReference>
<comment type="caution">
    <text evidence="2">The sequence shown here is derived from an EMBL/GenBank/DDBJ whole genome shotgun (WGS) entry which is preliminary data.</text>
</comment>
<dbReference type="InterPro" id="IPR038610">
    <property type="entry name" value="FliK-like_C_sf"/>
</dbReference>
<dbReference type="Gene3D" id="3.30.750.140">
    <property type="match status" value="1"/>
</dbReference>
<keyword evidence="3" id="KW-1185">Reference proteome</keyword>
<keyword evidence="2" id="KW-0282">Flagellum</keyword>